<accession>F0EGZ1</accession>
<gene>
    <name evidence="1" type="ORF">HMPREF9087_0683</name>
</gene>
<dbReference type="AlphaFoldDB" id="F0EGZ1"/>
<dbReference type="Proteomes" id="UP000004835">
    <property type="component" value="Unassembled WGS sequence"/>
</dbReference>
<dbReference type="EMBL" id="AEWT01000005">
    <property type="protein sequence ID" value="EGC70625.1"/>
    <property type="molecule type" value="Genomic_DNA"/>
</dbReference>
<dbReference type="HOGENOM" id="CLU_191347_0_0_9"/>
<protein>
    <submittedName>
        <fullName evidence="1">Uncharacterized protein</fullName>
    </submittedName>
</protein>
<sequence length="86" mass="9928">MIFLFSIVFNLHIIAFFWQNEKGHSVISQGILGILNRCFPSLKNPFLFKKSTHQIAFFCTNFPLLMVAHKKNSTQSECCPLHSKKL</sequence>
<proteinExistence type="predicted"/>
<evidence type="ECO:0000313" key="1">
    <source>
        <dbReference type="EMBL" id="EGC70625.1"/>
    </source>
</evidence>
<organism evidence="1 2">
    <name type="scientific">Enterococcus casseliflavus ATCC 12755</name>
    <dbReference type="NCBI Taxonomy" id="888066"/>
    <lineage>
        <taxon>Bacteria</taxon>
        <taxon>Bacillati</taxon>
        <taxon>Bacillota</taxon>
        <taxon>Bacilli</taxon>
        <taxon>Lactobacillales</taxon>
        <taxon>Enterococcaceae</taxon>
        <taxon>Enterococcus</taxon>
    </lineage>
</organism>
<comment type="caution">
    <text evidence="1">The sequence shown here is derived from an EMBL/GenBank/DDBJ whole genome shotgun (WGS) entry which is preliminary data.</text>
</comment>
<evidence type="ECO:0000313" key="2">
    <source>
        <dbReference type="Proteomes" id="UP000004835"/>
    </source>
</evidence>
<name>F0EGZ1_ENTCA</name>
<reference evidence="1 2" key="1">
    <citation type="submission" date="2011-01" db="EMBL/GenBank/DDBJ databases">
        <authorList>
            <person name="Muzny D."/>
            <person name="Qin X."/>
            <person name="Deng J."/>
            <person name="Jiang H."/>
            <person name="Liu Y."/>
            <person name="Qu J."/>
            <person name="Song X.-Z."/>
            <person name="Zhang L."/>
            <person name="Thornton R."/>
            <person name="Coyle M."/>
            <person name="Francisco L."/>
            <person name="Jackson L."/>
            <person name="Javaid M."/>
            <person name="Korchina V."/>
            <person name="Kovar C."/>
            <person name="Mata R."/>
            <person name="Mathew T."/>
            <person name="Ngo R."/>
            <person name="Nguyen L."/>
            <person name="Nguyen N."/>
            <person name="Okwuonu G."/>
            <person name="Ongeri F."/>
            <person name="Pham C."/>
            <person name="Simmons D."/>
            <person name="Wilczek-Boney K."/>
            <person name="Hale W."/>
            <person name="Jakkamsetti A."/>
            <person name="Pham P."/>
            <person name="Ruth R."/>
            <person name="San Lucas F."/>
            <person name="Warren J."/>
            <person name="Zhang J."/>
            <person name="Zhao Z."/>
            <person name="Zhou C."/>
            <person name="Zhu D."/>
            <person name="Lee S."/>
            <person name="Bess C."/>
            <person name="Blankenburg K."/>
            <person name="Forbes L."/>
            <person name="Fu Q."/>
            <person name="Gubbala S."/>
            <person name="Hirani K."/>
            <person name="Jayaseelan J.C."/>
            <person name="Lara F."/>
            <person name="Munidasa M."/>
            <person name="Palculict T."/>
            <person name="Patil S."/>
            <person name="Pu L.-L."/>
            <person name="Saada N."/>
            <person name="Tang L."/>
            <person name="Weissenberger G."/>
            <person name="Zhu Y."/>
            <person name="Hemphill L."/>
            <person name="Shang Y."/>
            <person name="Youmans B."/>
            <person name="Ayvaz T."/>
            <person name="Ross M."/>
            <person name="Santibanez J."/>
            <person name="Aqrawi P."/>
            <person name="Gross S."/>
            <person name="Joshi V."/>
            <person name="Fowler G."/>
            <person name="Nazareth L."/>
            <person name="Reid J."/>
            <person name="Worley K."/>
            <person name="Petrosino J."/>
            <person name="Highlander S."/>
            <person name="Gibbs R."/>
        </authorList>
    </citation>
    <scope>NUCLEOTIDE SEQUENCE [LARGE SCALE GENOMIC DNA]</scope>
    <source>
        <strain evidence="1 2">ATCC 12755</strain>
    </source>
</reference>